<evidence type="ECO:0000256" key="5">
    <source>
        <dbReference type="ARBA" id="ARBA00023136"/>
    </source>
</evidence>
<keyword evidence="3" id="KW-0812">Transmembrane</keyword>
<name>A0AAW1PA08_9CHLO</name>
<dbReference type="EMBL" id="JALJOR010000013">
    <property type="protein sequence ID" value="KAK9806785.1"/>
    <property type="molecule type" value="Genomic_DNA"/>
</dbReference>
<proteinExistence type="inferred from homology"/>
<evidence type="ECO:0000256" key="3">
    <source>
        <dbReference type="ARBA" id="ARBA00022692"/>
    </source>
</evidence>
<accession>A0AAW1PA08</accession>
<keyword evidence="5" id="KW-0472">Membrane</keyword>
<evidence type="ECO:0000256" key="2">
    <source>
        <dbReference type="ARBA" id="ARBA00008444"/>
    </source>
</evidence>
<dbReference type="GO" id="GO:0005739">
    <property type="term" value="C:mitochondrion"/>
    <property type="evidence" value="ECO:0007669"/>
    <property type="project" value="TreeGrafter"/>
</dbReference>
<protein>
    <recommendedName>
        <fullName evidence="6">Complex I assembly factor TIMMDC1, mitochondrial</fullName>
    </recommendedName>
    <alternativeName>
        <fullName evidence="7">Translocase of inner mitochondrial membrane domain-containing protein 1</fullName>
    </alternativeName>
</protein>
<feature type="compositionally biased region" description="Low complexity" evidence="8">
    <location>
        <begin position="213"/>
        <end position="231"/>
    </location>
</feature>
<dbReference type="GO" id="GO:0032981">
    <property type="term" value="P:mitochondrial respiratory chain complex I assembly"/>
    <property type="evidence" value="ECO:0007669"/>
    <property type="project" value="InterPro"/>
</dbReference>
<comment type="similarity">
    <text evidence="2">Belongs to the Tim17/Tim22/Tim23 family.</text>
</comment>
<evidence type="ECO:0000313" key="9">
    <source>
        <dbReference type="EMBL" id="KAK9806785.1"/>
    </source>
</evidence>
<sequence length="275" mass="28893">MDSSIETTASPPQPPVPETAWSRLSQAFSAATQHVEPGEDVPEMPEELREWGANTSMGMFAGMAYCGGRQWYRNRLAGPAHISKEGLTQAQHTRLLAEANTQRLARVLNETLRGGLRFGSLCALFYGVQGLSAVARGGAGWQDTVLAGTITGAVFGAMLPGSRTGVARSASLGGLLGAAISAPLGLAQQQLISLLPEEQRQGLRLISSTPDNAAQAADTAEAGQHSQAAGAAREEQGRGRRRYQVPQGDPTDAVIQQLEASMYVSRAARSAAPDS</sequence>
<organism evidence="9 10">
    <name type="scientific">[Myrmecia] bisecta</name>
    <dbReference type="NCBI Taxonomy" id="41462"/>
    <lineage>
        <taxon>Eukaryota</taxon>
        <taxon>Viridiplantae</taxon>
        <taxon>Chlorophyta</taxon>
        <taxon>core chlorophytes</taxon>
        <taxon>Trebouxiophyceae</taxon>
        <taxon>Trebouxiales</taxon>
        <taxon>Trebouxiaceae</taxon>
        <taxon>Myrmecia</taxon>
    </lineage>
</organism>
<dbReference type="GO" id="GO:0016020">
    <property type="term" value="C:membrane"/>
    <property type="evidence" value="ECO:0007669"/>
    <property type="project" value="UniProtKB-SubCell"/>
</dbReference>
<evidence type="ECO:0000313" key="10">
    <source>
        <dbReference type="Proteomes" id="UP001489004"/>
    </source>
</evidence>
<feature type="region of interest" description="Disordered" evidence="8">
    <location>
        <begin position="210"/>
        <end position="252"/>
    </location>
</feature>
<dbReference type="PANTHER" id="PTHR13002">
    <property type="entry name" value="C3ORF1 PROTEIN-RELATED"/>
    <property type="match status" value="1"/>
</dbReference>
<keyword evidence="4" id="KW-1133">Transmembrane helix</keyword>
<dbReference type="PANTHER" id="PTHR13002:SF1">
    <property type="entry name" value="COMPLEX I ASSEMBLY FACTOR TIMMDC1, MITOCHONDRIAL"/>
    <property type="match status" value="1"/>
</dbReference>
<comment type="caution">
    <text evidence="9">The sequence shown here is derived from an EMBL/GenBank/DDBJ whole genome shotgun (WGS) entry which is preliminary data.</text>
</comment>
<evidence type="ECO:0000256" key="6">
    <source>
        <dbReference type="ARBA" id="ARBA00040778"/>
    </source>
</evidence>
<evidence type="ECO:0000256" key="8">
    <source>
        <dbReference type="SAM" id="MobiDB-lite"/>
    </source>
</evidence>
<comment type="subcellular location">
    <subcellularLocation>
        <location evidence="1">Membrane</location>
        <topology evidence="1">Multi-pass membrane protein</topology>
    </subcellularLocation>
</comment>
<dbReference type="InterPro" id="IPR055299">
    <property type="entry name" value="TIMMDC1"/>
</dbReference>
<dbReference type="Proteomes" id="UP001489004">
    <property type="component" value="Unassembled WGS sequence"/>
</dbReference>
<evidence type="ECO:0000256" key="7">
    <source>
        <dbReference type="ARBA" id="ARBA00041344"/>
    </source>
</evidence>
<keyword evidence="10" id="KW-1185">Reference proteome</keyword>
<gene>
    <name evidence="9" type="ORF">WJX72_002738</name>
</gene>
<evidence type="ECO:0000256" key="4">
    <source>
        <dbReference type="ARBA" id="ARBA00022989"/>
    </source>
</evidence>
<dbReference type="AlphaFoldDB" id="A0AAW1PA08"/>
<reference evidence="9 10" key="1">
    <citation type="journal article" date="2024" name="Nat. Commun.">
        <title>Phylogenomics reveals the evolutionary origins of lichenization in chlorophyte algae.</title>
        <authorList>
            <person name="Puginier C."/>
            <person name="Libourel C."/>
            <person name="Otte J."/>
            <person name="Skaloud P."/>
            <person name="Haon M."/>
            <person name="Grisel S."/>
            <person name="Petersen M."/>
            <person name="Berrin J.G."/>
            <person name="Delaux P.M."/>
            <person name="Dal Grande F."/>
            <person name="Keller J."/>
        </authorList>
    </citation>
    <scope>NUCLEOTIDE SEQUENCE [LARGE SCALE GENOMIC DNA]</scope>
    <source>
        <strain evidence="9 10">SAG 2043</strain>
    </source>
</reference>
<evidence type="ECO:0000256" key="1">
    <source>
        <dbReference type="ARBA" id="ARBA00004141"/>
    </source>
</evidence>